<dbReference type="GO" id="GO:0030150">
    <property type="term" value="P:protein import into mitochondrial matrix"/>
    <property type="evidence" value="ECO:0007669"/>
    <property type="project" value="TreeGrafter"/>
</dbReference>
<protein>
    <recommendedName>
        <fullName evidence="7">Tim44-like domain-containing protein</fullName>
    </recommendedName>
</protein>
<dbReference type="SUPFAM" id="SSF54427">
    <property type="entry name" value="NTF2-like"/>
    <property type="match status" value="1"/>
</dbReference>
<sequence>MDEFLDLPTLIAIVVAVFVLFRLRSVLGTRTGNERPPIDRSRSTPVDKKAAPADDGVVPMRPRPAETANLDDERRTRKLEAEIEQASAGNAELATGLRAVAEADPTFTPKSFLEGAKQAYEMIVTGFAEGDRTTLKNLLDKDVYDSFARAISEREAAGQKNDFTFVGLPKIAIVNAEYDKKNVLVTVDFHAEVVSAIRDKDGNLVEGNADQVQTIADEWTFARNPKSRDPNWKVVTTSQLD</sequence>
<evidence type="ECO:0000256" key="6">
    <source>
        <dbReference type="SAM" id="Phobius"/>
    </source>
</evidence>
<feature type="domain" description="Tim44-like" evidence="7">
    <location>
        <begin position="93"/>
        <end position="239"/>
    </location>
</feature>
<dbReference type="PATRIC" id="fig|361041.3.peg.1362"/>
<evidence type="ECO:0000313" key="9">
    <source>
        <dbReference type="Proteomes" id="UP000033514"/>
    </source>
</evidence>
<dbReference type="Pfam" id="PF04280">
    <property type="entry name" value="Tim44"/>
    <property type="match status" value="1"/>
</dbReference>
<dbReference type="PANTHER" id="PTHR10721">
    <property type="entry name" value="MITOCHONDRIAL IMPORT INNER MEMBRANE TRANSLOCASE SUBUNIT TIM44"/>
    <property type="match status" value="1"/>
</dbReference>
<dbReference type="Gene3D" id="3.10.450.240">
    <property type="match status" value="1"/>
</dbReference>
<gene>
    <name evidence="8" type="ORF">VW35_10020</name>
</gene>
<evidence type="ECO:0000259" key="7">
    <source>
        <dbReference type="SMART" id="SM00978"/>
    </source>
</evidence>
<keyword evidence="9" id="KW-1185">Reference proteome</keyword>
<dbReference type="InterPro" id="IPR007379">
    <property type="entry name" value="Tim44-like_dom"/>
</dbReference>
<dbReference type="InterPro" id="IPR039544">
    <property type="entry name" value="Tim44-like"/>
</dbReference>
<dbReference type="InterPro" id="IPR032710">
    <property type="entry name" value="NTF2-like_dom_sf"/>
</dbReference>
<accession>A0A0F5L9D7</accession>
<dbReference type="PIRSF" id="PIRSF031890">
    <property type="entry name" value="UCP031890_transporter_Tim44"/>
    <property type="match status" value="1"/>
</dbReference>
<feature type="transmembrane region" description="Helical" evidence="6">
    <location>
        <begin position="6"/>
        <end position="23"/>
    </location>
</feature>
<dbReference type="NCBIfam" id="NF033779">
    <property type="entry name" value="Tim44_TimA_adap"/>
    <property type="match status" value="1"/>
</dbReference>
<evidence type="ECO:0000256" key="2">
    <source>
        <dbReference type="ARBA" id="ARBA00009597"/>
    </source>
</evidence>
<keyword evidence="6" id="KW-0812">Transmembrane</keyword>
<dbReference type="EMBL" id="LAJG01000021">
    <property type="protein sequence ID" value="KKB78963.1"/>
    <property type="molecule type" value="Genomic_DNA"/>
</dbReference>
<dbReference type="STRING" id="361041.VW35_10020"/>
<comment type="subcellular location">
    <subcellularLocation>
        <location evidence="1">Membrane</location>
    </subcellularLocation>
</comment>
<dbReference type="RefSeq" id="WP_046142903.1">
    <property type="nucleotide sequence ID" value="NZ_LAJG01000021.1"/>
</dbReference>
<evidence type="ECO:0000256" key="1">
    <source>
        <dbReference type="ARBA" id="ARBA00004370"/>
    </source>
</evidence>
<keyword evidence="4 6" id="KW-0472">Membrane</keyword>
<feature type="compositionally biased region" description="Basic and acidic residues" evidence="5">
    <location>
        <begin position="32"/>
        <end position="52"/>
    </location>
</feature>
<evidence type="ECO:0000256" key="4">
    <source>
        <dbReference type="ARBA" id="ARBA00023136"/>
    </source>
</evidence>
<dbReference type="SMART" id="SM00978">
    <property type="entry name" value="Tim44"/>
    <property type="match status" value="1"/>
</dbReference>
<comment type="caution">
    <text evidence="8">The sequence shown here is derived from an EMBL/GenBank/DDBJ whole genome shotgun (WGS) entry which is preliminary data.</text>
</comment>
<keyword evidence="3" id="KW-0809">Transit peptide</keyword>
<reference evidence="8 9" key="1">
    <citation type="submission" date="2015-03" db="EMBL/GenBank/DDBJ databases">
        <authorList>
            <person name="Hassan Y.I."/>
            <person name="Lepp D."/>
            <person name="Zhou T."/>
        </authorList>
    </citation>
    <scope>NUCLEOTIDE SEQUENCE [LARGE SCALE GENOMIC DNA]</scope>
    <source>
        <strain evidence="8 9">GH2-10</strain>
    </source>
</reference>
<dbReference type="InterPro" id="IPR016985">
    <property type="entry name" value="UCP031890_Tim44-rel"/>
</dbReference>
<dbReference type="OrthoDB" id="9798618at2"/>
<dbReference type="PANTHER" id="PTHR10721:SF1">
    <property type="entry name" value="MITOCHONDRIAL IMPORT INNER MEMBRANE TRANSLOCASE SUBUNIT TIM44"/>
    <property type="match status" value="1"/>
</dbReference>
<evidence type="ECO:0000256" key="3">
    <source>
        <dbReference type="ARBA" id="ARBA00022946"/>
    </source>
</evidence>
<dbReference type="GO" id="GO:0016020">
    <property type="term" value="C:membrane"/>
    <property type="evidence" value="ECO:0007669"/>
    <property type="project" value="UniProtKB-SubCell"/>
</dbReference>
<dbReference type="Proteomes" id="UP000033514">
    <property type="component" value="Unassembled WGS sequence"/>
</dbReference>
<name>A0A0F5L9D7_9HYPH</name>
<keyword evidence="6" id="KW-1133">Transmembrane helix</keyword>
<feature type="region of interest" description="Disordered" evidence="5">
    <location>
        <begin position="31"/>
        <end position="75"/>
    </location>
</feature>
<comment type="similarity">
    <text evidence="2">Belongs to the Tim44 family.</text>
</comment>
<proteinExistence type="inferred from homology"/>
<dbReference type="AlphaFoldDB" id="A0A0F5L9D7"/>
<evidence type="ECO:0000256" key="5">
    <source>
        <dbReference type="SAM" id="MobiDB-lite"/>
    </source>
</evidence>
<organism evidence="8 9">
    <name type="scientific">Devosia soli</name>
    <dbReference type="NCBI Taxonomy" id="361041"/>
    <lineage>
        <taxon>Bacteria</taxon>
        <taxon>Pseudomonadati</taxon>
        <taxon>Pseudomonadota</taxon>
        <taxon>Alphaproteobacteria</taxon>
        <taxon>Hyphomicrobiales</taxon>
        <taxon>Devosiaceae</taxon>
        <taxon>Devosia</taxon>
    </lineage>
</organism>
<dbReference type="GO" id="GO:0051087">
    <property type="term" value="F:protein-folding chaperone binding"/>
    <property type="evidence" value="ECO:0007669"/>
    <property type="project" value="TreeGrafter"/>
</dbReference>
<evidence type="ECO:0000313" key="8">
    <source>
        <dbReference type="EMBL" id="KKB78963.1"/>
    </source>
</evidence>